<reference evidence="1 2" key="1">
    <citation type="submission" date="2018-05" db="EMBL/GenBank/DDBJ databases">
        <title>Freshwater and sediment microbial communities from various areas in North America, analyzing microbe dynamics in response to fracking.</title>
        <authorList>
            <person name="Lamendella R."/>
        </authorList>
    </citation>
    <scope>NUCLEOTIDE SEQUENCE [LARGE SCALE GENOMIC DNA]</scope>
    <source>
        <strain evidence="1 2">67</strain>
    </source>
</reference>
<name>A0A318FMX5_KLEOX</name>
<proteinExistence type="predicted"/>
<evidence type="ECO:0000313" key="2">
    <source>
        <dbReference type="Proteomes" id="UP000247485"/>
    </source>
</evidence>
<dbReference type="Proteomes" id="UP000247485">
    <property type="component" value="Unassembled WGS sequence"/>
</dbReference>
<dbReference type="AlphaFoldDB" id="A0A318FMX5"/>
<sequence length="85" mass="9577">MLALRLNLRIMRGPVKVDGRFDMSPDSEIGYQTMFPIGELCKNGYTLPSIVMGMRSNHFVYKIIGALVSCRTKESVSVLKRLIIV</sequence>
<comment type="caution">
    <text evidence="1">The sequence shown here is derived from an EMBL/GenBank/DDBJ whole genome shotgun (WGS) entry which is preliminary data.</text>
</comment>
<protein>
    <submittedName>
        <fullName evidence="1">Uncharacterized protein</fullName>
    </submittedName>
</protein>
<dbReference type="EMBL" id="QJJG01000011">
    <property type="protein sequence ID" value="PXW43661.1"/>
    <property type="molecule type" value="Genomic_DNA"/>
</dbReference>
<accession>A0A318FMX5</accession>
<organism evidence="1 2">
    <name type="scientific">Klebsiella oxytoca</name>
    <dbReference type="NCBI Taxonomy" id="571"/>
    <lineage>
        <taxon>Bacteria</taxon>
        <taxon>Pseudomonadati</taxon>
        <taxon>Pseudomonadota</taxon>
        <taxon>Gammaproteobacteria</taxon>
        <taxon>Enterobacterales</taxon>
        <taxon>Enterobacteriaceae</taxon>
        <taxon>Klebsiella/Raoultella group</taxon>
        <taxon>Klebsiella</taxon>
    </lineage>
</organism>
<evidence type="ECO:0000313" key="1">
    <source>
        <dbReference type="EMBL" id="PXW43661.1"/>
    </source>
</evidence>
<gene>
    <name evidence="1" type="ORF">DET57_111187</name>
</gene>